<dbReference type="InterPro" id="IPR011856">
    <property type="entry name" value="tRNA_endonuc-like_dom_sf"/>
</dbReference>
<gene>
    <name evidence="1" type="ORF">SAMN04488568_1064</name>
</gene>
<reference evidence="1 2" key="1">
    <citation type="submission" date="2016-10" db="EMBL/GenBank/DDBJ databases">
        <authorList>
            <person name="de Groot N.N."/>
        </authorList>
    </citation>
    <scope>NUCLEOTIDE SEQUENCE [LARGE SCALE GENOMIC DNA]</scope>
    <source>
        <strain evidence="1 2">DSM 16077</strain>
    </source>
</reference>
<dbReference type="RefSeq" id="WP_091768702.1">
    <property type="nucleotide sequence ID" value="NZ_FNHG01000006.1"/>
</dbReference>
<dbReference type="STRING" id="144026.SAMN04488568_1064"/>
<dbReference type="Pfam" id="PF06319">
    <property type="entry name" value="MmcB-like"/>
    <property type="match status" value="1"/>
</dbReference>
<keyword evidence="2" id="KW-1185">Reference proteome</keyword>
<dbReference type="Gene3D" id="3.40.1350.10">
    <property type="match status" value="1"/>
</dbReference>
<organism evidence="1 2">
    <name type="scientific">Maricaulis salignorans</name>
    <dbReference type="NCBI Taxonomy" id="144026"/>
    <lineage>
        <taxon>Bacteria</taxon>
        <taxon>Pseudomonadati</taxon>
        <taxon>Pseudomonadota</taxon>
        <taxon>Alphaproteobacteria</taxon>
        <taxon>Maricaulales</taxon>
        <taxon>Maricaulaceae</taxon>
        <taxon>Maricaulis</taxon>
    </lineage>
</organism>
<dbReference type="InterPro" id="IPR009394">
    <property type="entry name" value="MmcB-like"/>
</dbReference>
<dbReference type="PIRSF" id="PIRSF031796">
    <property type="entry name" value="UPC031796"/>
    <property type="match status" value="1"/>
</dbReference>
<evidence type="ECO:0008006" key="3">
    <source>
        <dbReference type="Google" id="ProtNLM"/>
    </source>
</evidence>
<evidence type="ECO:0000313" key="2">
    <source>
        <dbReference type="Proteomes" id="UP000199759"/>
    </source>
</evidence>
<dbReference type="EMBL" id="FNHG01000006">
    <property type="protein sequence ID" value="SDM16440.1"/>
    <property type="molecule type" value="Genomic_DNA"/>
</dbReference>
<sequence>MDLSDVASDRNPQIDDAQALMRGAARLLWQMGFSAIPEFSLPDGRRADLAAIGRKGEITIIEVKSGLADFRADHKWTDYTGYCERIYFAVSQRFPHEVIPEHAGLIIADGFGGAIVRESPVLTLAPARRKALTLRFARAAADRLMRVGEGEQAGYSVDGS</sequence>
<dbReference type="OrthoDB" id="5194526at2"/>
<dbReference type="AlphaFoldDB" id="A0A1G9QZZ8"/>
<proteinExistence type="predicted"/>
<accession>A0A1G9QZZ8</accession>
<evidence type="ECO:0000313" key="1">
    <source>
        <dbReference type="EMBL" id="SDM16440.1"/>
    </source>
</evidence>
<name>A0A1G9QZZ8_9PROT</name>
<dbReference type="Proteomes" id="UP000199759">
    <property type="component" value="Unassembled WGS sequence"/>
</dbReference>
<dbReference type="GO" id="GO:0003676">
    <property type="term" value="F:nucleic acid binding"/>
    <property type="evidence" value="ECO:0007669"/>
    <property type="project" value="InterPro"/>
</dbReference>
<protein>
    <recommendedName>
        <fullName evidence="3">DNA repair protein MmcB-related protein</fullName>
    </recommendedName>
</protein>